<dbReference type="Proteomes" id="UP000269721">
    <property type="component" value="Unassembled WGS sequence"/>
</dbReference>
<keyword evidence="2" id="KW-1185">Reference proteome</keyword>
<dbReference type="EMBL" id="KZ999162">
    <property type="protein sequence ID" value="RKO85355.1"/>
    <property type="molecule type" value="Genomic_DNA"/>
</dbReference>
<dbReference type="SUPFAM" id="SSF81301">
    <property type="entry name" value="Nucleotidyltransferase"/>
    <property type="match status" value="1"/>
</dbReference>
<evidence type="ECO:0008006" key="3">
    <source>
        <dbReference type="Google" id="ProtNLM"/>
    </source>
</evidence>
<protein>
    <recommendedName>
        <fullName evidence="3">Polymerase nucleotidyl transferase domain-containing protein</fullName>
    </recommendedName>
</protein>
<proteinExistence type="predicted"/>
<evidence type="ECO:0000313" key="1">
    <source>
        <dbReference type="EMBL" id="RKO85355.1"/>
    </source>
</evidence>
<dbReference type="InterPro" id="IPR043519">
    <property type="entry name" value="NT_sf"/>
</dbReference>
<dbReference type="AlphaFoldDB" id="A0A4P9W1W6"/>
<sequence>MLPDITLQIVRTFLNQNSPTPEERAQVEQFKALIKSTLASLDPSVNCRNVNLAGSRAKNTALRGADADFVVDVGNTSAIITRNLRNKVATALQVRGLQGREIKFK</sequence>
<evidence type="ECO:0000313" key="2">
    <source>
        <dbReference type="Proteomes" id="UP000269721"/>
    </source>
</evidence>
<accession>A0A4P9W1W6</accession>
<reference evidence="2" key="1">
    <citation type="journal article" date="2018" name="Nat. Microbiol.">
        <title>Leveraging single-cell genomics to expand the fungal tree of life.</title>
        <authorList>
            <person name="Ahrendt S.R."/>
            <person name="Quandt C.A."/>
            <person name="Ciobanu D."/>
            <person name="Clum A."/>
            <person name="Salamov A."/>
            <person name="Andreopoulos B."/>
            <person name="Cheng J.F."/>
            <person name="Woyke T."/>
            <person name="Pelin A."/>
            <person name="Henrissat B."/>
            <person name="Reynolds N.K."/>
            <person name="Benny G.L."/>
            <person name="Smith M.E."/>
            <person name="James T.Y."/>
            <person name="Grigoriev I.V."/>
        </authorList>
    </citation>
    <scope>NUCLEOTIDE SEQUENCE [LARGE SCALE GENOMIC DNA]</scope>
</reference>
<organism evidence="1 2">
    <name type="scientific">Blyttiomyces helicus</name>
    <dbReference type="NCBI Taxonomy" id="388810"/>
    <lineage>
        <taxon>Eukaryota</taxon>
        <taxon>Fungi</taxon>
        <taxon>Fungi incertae sedis</taxon>
        <taxon>Chytridiomycota</taxon>
        <taxon>Chytridiomycota incertae sedis</taxon>
        <taxon>Chytridiomycetes</taxon>
        <taxon>Chytridiomycetes incertae sedis</taxon>
        <taxon>Blyttiomyces</taxon>
    </lineage>
</organism>
<gene>
    <name evidence="1" type="ORF">BDK51DRAFT_32433</name>
</gene>
<name>A0A4P9W1W6_9FUNG</name>